<keyword evidence="3" id="KW-1185">Reference proteome</keyword>
<dbReference type="RefSeq" id="WP_236031917.1">
    <property type="nucleotide sequence ID" value="NZ_BNJF01000009.1"/>
</dbReference>
<dbReference type="Gene3D" id="3.30.420.10">
    <property type="entry name" value="Ribonuclease H-like superfamily/Ribonuclease H"/>
    <property type="match status" value="1"/>
</dbReference>
<name>A0A8J3MZH7_9CHLR</name>
<dbReference type="AlphaFoldDB" id="A0A8J3MZH7"/>
<dbReference type="GO" id="GO:0003676">
    <property type="term" value="F:nucleic acid binding"/>
    <property type="evidence" value="ECO:0007669"/>
    <property type="project" value="InterPro"/>
</dbReference>
<evidence type="ECO:0000313" key="2">
    <source>
        <dbReference type="EMBL" id="GHO50795.1"/>
    </source>
</evidence>
<dbReference type="EMBL" id="BNJF01000009">
    <property type="protein sequence ID" value="GHO50795.1"/>
    <property type="molecule type" value="Genomic_DNA"/>
</dbReference>
<evidence type="ECO:0000259" key="1">
    <source>
        <dbReference type="Pfam" id="PF13358"/>
    </source>
</evidence>
<accession>A0A8J3MZH7</accession>
<protein>
    <recommendedName>
        <fullName evidence="1">Tc1-like transposase DDE domain-containing protein</fullName>
    </recommendedName>
</protein>
<dbReference type="InterPro" id="IPR036397">
    <property type="entry name" value="RNaseH_sf"/>
</dbReference>
<gene>
    <name evidence="2" type="ORF">KSX_89580</name>
</gene>
<dbReference type="Pfam" id="PF13358">
    <property type="entry name" value="DDE_3"/>
    <property type="match status" value="1"/>
</dbReference>
<sequence>MPQAGIFPAKSVHAQFDQGKCEALRALLHQSPRTFDKATSCWTLELAAEVCFEQGLTASQVSIETIRLAIKRLGVGWQRAKHWITSPDPAYLKKKKRRDALVVLARRHGWEVGYLDEVWWSRLSQPNLYSWSEQNEPLRLQELSKDKNDPDPKALACYGVLSATNDRMYLRFVAGRPVSQVTTDFLEWLCEQVQAQGKNVLVLIWDNASWHVSKQVRVWLREHNQTVLHETQTGKAGVRIIPCWLPTKSPWLNQIEPKWVHGKRAIVEPTRLLLTAKALRQRVCDYFGCEQAELLTQKSS</sequence>
<dbReference type="InterPro" id="IPR038717">
    <property type="entry name" value="Tc1-like_DDE_dom"/>
</dbReference>
<organism evidence="2 3">
    <name type="scientific">Ktedonospora formicarum</name>
    <dbReference type="NCBI Taxonomy" id="2778364"/>
    <lineage>
        <taxon>Bacteria</taxon>
        <taxon>Bacillati</taxon>
        <taxon>Chloroflexota</taxon>
        <taxon>Ktedonobacteria</taxon>
        <taxon>Ktedonobacterales</taxon>
        <taxon>Ktedonobacteraceae</taxon>
        <taxon>Ktedonospora</taxon>
    </lineage>
</organism>
<feature type="domain" description="Tc1-like transposase DDE" evidence="1">
    <location>
        <begin position="114"/>
        <end position="273"/>
    </location>
</feature>
<evidence type="ECO:0000313" key="3">
    <source>
        <dbReference type="Proteomes" id="UP000612362"/>
    </source>
</evidence>
<proteinExistence type="predicted"/>
<reference evidence="2" key="1">
    <citation type="submission" date="2020-10" db="EMBL/GenBank/DDBJ databases">
        <title>Taxonomic study of unclassified bacteria belonging to the class Ktedonobacteria.</title>
        <authorList>
            <person name="Yabe S."/>
            <person name="Wang C.M."/>
            <person name="Zheng Y."/>
            <person name="Sakai Y."/>
            <person name="Cavaletti L."/>
            <person name="Monciardini P."/>
            <person name="Donadio S."/>
        </authorList>
    </citation>
    <scope>NUCLEOTIDE SEQUENCE</scope>
    <source>
        <strain evidence="2">SOSP1-1</strain>
    </source>
</reference>
<comment type="caution">
    <text evidence="2">The sequence shown here is derived from an EMBL/GenBank/DDBJ whole genome shotgun (WGS) entry which is preliminary data.</text>
</comment>
<dbReference type="Proteomes" id="UP000612362">
    <property type="component" value="Unassembled WGS sequence"/>
</dbReference>